<reference evidence="3" key="1">
    <citation type="journal article" date="2019" name="Int. J. Syst. Evol. Microbiol.">
        <title>The Global Catalogue of Microorganisms (GCM) 10K type strain sequencing project: providing services to taxonomists for standard genome sequencing and annotation.</title>
        <authorList>
            <consortium name="The Broad Institute Genomics Platform"/>
            <consortium name="The Broad Institute Genome Sequencing Center for Infectious Disease"/>
            <person name="Wu L."/>
            <person name="Ma J."/>
        </authorList>
    </citation>
    <scope>NUCLEOTIDE SEQUENCE [LARGE SCALE GENOMIC DNA]</scope>
    <source>
        <strain evidence="3">JCM 16603</strain>
    </source>
</reference>
<evidence type="ECO:0000313" key="2">
    <source>
        <dbReference type="EMBL" id="GAA4009874.1"/>
    </source>
</evidence>
<organism evidence="2 3">
    <name type="scientific">Sphingomonas humi</name>
    <dbReference type="NCBI Taxonomy" id="335630"/>
    <lineage>
        <taxon>Bacteria</taxon>
        <taxon>Pseudomonadati</taxon>
        <taxon>Pseudomonadota</taxon>
        <taxon>Alphaproteobacteria</taxon>
        <taxon>Sphingomonadales</taxon>
        <taxon>Sphingomonadaceae</taxon>
        <taxon>Sphingomonas</taxon>
    </lineage>
</organism>
<protein>
    <submittedName>
        <fullName evidence="2">Uncharacterized protein</fullName>
    </submittedName>
</protein>
<name>A0ABP7SCL1_9SPHN</name>
<evidence type="ECO:0000256" key="1">
    <source>
        <dbReference type="SAM" id="MobiDB-lite"/>
    </source>
</evidence>
<keyword evidence="3" id="KW-1185">Reference proteome</keyword>
<proteinExistence type="predicted"/>
<feature type="region of interest" description="Disordered" evidence="1">
    <location>
        <begin position="94"/>
        <end position="116"/>
    </location>
</feature>
<sequence length="122" mass="13808">MAGASFGGKMKRPIAERNWKVSTIIAIKVAQPINREDRPNRPAMSVATTDTPKITAMRERAMRMLREFCTPLYRFTGQNGSIARAMGRKEVWRAPSPISSSAPDWRLDLDQGDKGDRWEKCL</sequence>
<gene>
    <name evidence="2" type="ORF">GCM10022211_25220</name>
</gene>
<accession>A0ABP7SCL1</accession>
<dbReference type="Proteomes" id="UP001501310">
    <property type="component" value="Unassembled WGS sequence"/>
</dbReference>
<evidence type="ECO:0000313" key="3">
    <source>
        <dbReference type="Proteomes" id="UP001501310"/>
    </source>
</evidence>
<feature type="compositionally biased region" description="Basic and acidic residues" evidence="1">
    <location>
        <begin position="105"/>
        <end position="116"/>
    </location>
</feature>
<comment type="caution">
    <text evidence="2">The sequence shown here is derived from an EMBL/GenBank/DDBJ whole genome shotgun (WGS) entry which is preliminary data.</text>
</comment>
<dbReference type="EMBL" id="BAAAZD010000002">
    <property type="protein sequence ID" value="GAA4009874.1"/>
    <property type="molecule type" value="Genomic_DNA"/>
</dbReference>